<dbReference type="Proteomes" id="UP001590950">
    <property type="component" value="Unassembled WGS sequence"/>
</dbReference>
<accession>A0ABR4A2S7</accession>
<protein>
    <submittedName>
        <fullName evidence="3">Uncharacterized protein</fullName>
    </submittedName>
</protein>
<keyword evidence="2" id="KW-1133">Transmembrane helix</keyword>
<dbReference type="EMBL" id="JBEFKJ010000026">
    <property type="protein sequence ID" value="KAL2039333.1"/>
    <property type="molecule type" value="Genomic_DNA"/>
</dbReference>
<reference evidence="3 4" key="1">
    <citation type="submission" date="2024-09" db="EMBL/GenBank/DDBJ databases">
        <title>Rethinking Asexuality: The Enigmatic Case of Functional Sexual Genes in Lepraria (Stereocaulaceae).</title>
        <authorList>
            <person name="Doellman M."/>
            <person name="Sun Y."/>
            <person name="Barcenas-Pena A."/>
            <person name="Lumbsch H.T."/>
            <person name="Grewe F."/>
        </authorList>
    </citation>
    <scope>NUCLEOTIDE SEQUENCE [LARGE SCALE GENOMIC DNA]</scope>
    <source>
        <strain evidence="3 4">Mercado 3170</strain>
    </source>
</reference>
<sequence>MRTRSATQPEELEILTDHGGSRKRHASTKDASPIVQPPAPKRRKQADMKMSIEKEDGLERLAAKHNFKLHAHLPSGEQAARTRKKRKMKFVRFDDGAFTINEKLEKEMERSMGELDGVLPGDLFEEADLAIIDMAREKNGEENNCSNGHGTETADQAEEHPNLVVERSPDSIVVTQTDVLQTKANPSTNFTSQSEIGSEAVEINKRYGALKVEAWRWALKHFPSADSAKASLSLLKLAETSPELIEYVDYISACTDHDWLYVFNEQRPKLVFGILGKMLEVHVFGHEMFGATDEQLHKLQEEDFDKRNADAFRRHTARLTTLSKVIFSSSSTPQNIITSLSNLQASFLLLLGPLLPTPQNPPTTLSPSLSHILHAAAHLSLLTRHQTQPSTLYHFSPHPPIGSPFCPKTMHALNPASVKQQNITRRATDTLVVTMTGWPSLTAYTSTSPPFPSSPTPRNQPLARHLIETPLSKSEVALSYGTCIKPLSIETSNWLGRSLRDELDLLERTRDWESRQWGERRALLAAGACVGIGVGGLWVWGRW</sequence>
<keyword evidence="2" id="KW-0472">Membrane</keyword>
<feature type="region of interest" description="Disordered" evidence="1">
    <location>
        <begin position="1"/>
        <end position="48"/>
    </location>
</feature>
<gene>
    <name evidence="3" type="ORF">N7G274_008001</name>
</gene>
<name>A0ABR4A2S7_9LECA</name>
<evidence type="ECO:0000256" key="2">
    <source>
        <dbReference type="SAM" id="Phobius"/>
    </source>
</evidence>
<evidence type="ECO:0000256" key="1">
    <source>
        <dbReference type="SAM" id="MobiDB-lite"/>
    </source>
</evidence>
<feature type="region of interest" description="Disordered" evidence="1">
    <location>
        <begin position="139"/>
        <end position="158"/>
    </location>
</feature>
<comment type="caution">
    <text evidence="3">The sequence shown here is derived from an EMBL/GenBank/DDBJ whole genome shotgun (WGS) entry which is preliminary data.</text>
</comment>
<organism evidence="3 4">
    <name type="scientific">Stereocaulon virgatum</name>
    <dbReference type="NCBI Taxonomy" id="373712"/>
    <lineage>
        <taxon>Eukaryota</taxon>
        <taxon>Fungi</taxon>
        <taxon>Dikarya</taxon>
        <taxon>Ascomycota</taxon>
        <taxon>Pezizomycotina</taxon>
        <taxon>Lecanoromycetes</taxon>
        <taxon>OSLEUM clade</taxon>
        <taxon>Lecanoromycetidae</taxon>
        <taxon>Lecanorales</taxon>
        <taxon>Lecanorineae</taxon>
        <taxon>Stereocaulaceae</taxon>
        <taxon>Stereocaulon</taxon>
    </lineage>
</organism>
<feature type="transmembrane region" description="Helical" evidence="2">
    <location>
        <begin position="522"/>
        <end position="541"/>
    </location>
</feature>
<feature type="compositionally biased region" description="Polar residues" evidence="1">
    <location>
        <begin position="142"/>
        <end position="154"/>
    </location>
</feature>
<keyword evidence="4" id="KW-1185">Reference proteome</keyword>
<keyword evidence="2" id="KW-0812">Transmembrane</keyword>
<evidence type="ECO:0000313" key="4">
    <source>
        <dbReference type="Proteomes" id="UP001590950"/>
    </source>
</evidence>
<proteinExistence type="predicted"/>
<evidence type="ECO:0000313" key="3">
    <source>
        <dbReference type="EMBL" id="KAL2039333.1"/>
    </source>
</evidence>